<dbReference type="Proteomes" id="UP001195769">
    <property type="component" value="Unassembled WGS sequence"/>
</dbReference>
<dbReference type="EMBL" id="JABBWK010000015">
    <property type="protein sequence ID" value="KAG1902913.1"/>
    <property type="molecule type" value="Genomic_DNA"/>
</dbReference>
<name>A0AAD4EDG0_9AGAM</name>
<evidence type="ECO:0000313" key="3">
    <source>
        <dbReference type="Proteomes" id="UP001195769"/>
    </source>
</evidence>
<evidence type="ECO:0000313" key="2">
    <source>
        <dbReference type="EMBL" id="KAG1902913.1"/>
    </source>
</evidence>
<evidence type="ECO:0000256" key="1">
    <source>
        <dbReference type="SAM" id="MobiDB-lite"/>
    </source>
</evidence>
<feature type="region of interest" description="Disordered" evidence="1">
    <location>
        <begin position="297"/>
        <end position="354"/>
    </location>
</feature>
<accession>A0AAD4EDG0</accession>
<protein>
    <submittedName>
        <fullName evidence="2">Uncharacterized protein</fullName>
    </submittedName>
</protein>
<organism evidence="2 3">
    <name type="scientific">Suillus fuscotomentosus</name>
    <dbReference type="NCBI Taxonomy" id="1912939"/>
    <lineage>
        <taxon>Eukaryota</taxon>
        <taxon>Fungi</taxon>
        <taxon>Dikarya</taxon>
        <taxon>Basidiomycota</taxon>
        <taxon>Agaricomycotina</taxon>
        <taxon>Agaricomycetes</taxon>
        <taxon>Agaricomycetidae</taxon>
        <taxon>Boletales</taxon>
        <taxon>Suillineae</taxon>
        <taxon>Suillaceae</taxon>
        <taxon>Suillus</taxon>
    </lineage>
</organism>
<gene>
    <name evidence="2" type="ORF">F5891DRAFT_1186056</name>
</gene>
<sequence>MSSSDQLHSSAIHLNSHPLTSNFLSSTWTSRCRSKLHLILLDFKHSNDSSTISELPGTLNNSFSGAYPESAEEATYLLEMVQADLEVRCIERELADRLLFQLQVHTHYWQLKAKKAQKQFGHAEMNVGQGRAALQSLVQDNKEAYHALSKQEQDDLLKEFVEHRDTKTTGARKNHQQLISDTLTSIRKLINVKLQEITGEPHVTMQWTHYFHNVVQCYQIVIKGWLDNINFTNLSNVSSALLELQMLEQWWKLSATKWVTIDDDELERLHLECDEQLERASQKVTTCWRRKHKSAEFIESSDKEDEPDQPPSSPASPVAQSTVVGSVDESRPSTNDPPQFNFNTESTPSINKPT</sequence>
<feature type="compositionally biased region" description="Polar residues" evidence="1">
    <location>
        <begin position="332"/>
        <end position="354"/>
    </location>
</feature>
<reference evidence="2" key="1">
    <citation type="journal article" date="2020" name="New Phytol.">
        <title>Comparative genomics reveals dynamic genome evolution in host specialist ectomycorrhizal fungi.</title>
        <authorList>
            <person name="Lofgren L.A."/>
            <person name="Nguyen N.H."/>
            <person name="Vilgalys R."/>
            <person name="Ruytinx J."/>
            <person name="Liao H.L."/>
            <person name="Branco S."/>
            <person name="Kuo A."/>
            <person name="LaButti K."/>
            <person name="Lipzen A."/>
            <person name="Andreopoulos W."/>
            <person name="Pangilinan J."/>
            <person name="Riley R."/>
            <person name="Hundley H."/>
            <person name="Na H."/>
            <person name="Barry K."/>
            <person name="Grigoriev I.V."/>
            <person name="Stajich J.E."/>
            <person name="Kennedy P.G."/>
        </authorList>
    </citation>
    <scope>NUCLEOTIDE SEQUENCE</scope>
    <source>
        <strain evidence="2">FC203</strain>
    </source>
</reference>
<dbReference type="GeneID" id="64660929"/>
<proteinExistence type="predicted"/>
<keyword evidence="3" id="KW-1185">Reference proteome</keyword>
<dbReference type="RefSeq" id="XP_041228488.1">
    <property type="nucleotide sequence ID" value="XM_041366631.1"/>
</dbReference>
<dbReference type="AlphaFoldDB" id="A0AAD4EDG0"/>
<comment type="caution">
    <text evidence="2">The sequence shown here is derived from an EMBL/GenBank/DDBJ whole genome shotgun (WGS) entry which is preliminary data.</text>
</comment>